<dbReference type="PANTHER" id="PTHR30373">
    <property type="entry name" value="UPF0603 PROTEIN YGCG"/>
    <property type="match status" value="1"/>
</dbReference>
<keyword evidence="2" id="KW-0732">Signal</keyword>
<reference evidence="4 5" key="1">
    <citation type="submission" date="2017-01" db="EMBL/GenBank/DDBJ databases">
        <authorList>
            <person name="Mah S.A."/>
            <person name="Swanson W.J."/>
            <person name="Moy G.W."/>
            <person name="Vacquier V.D."/>
        </authorList>
    </citation>
    <scope>NUCLEOTIDE SEQUENCE [LARGE SCALE GENOMIC DNA]</scope>
    <source>
        <strain evidence="4 5">DSM 26375</strain>
    </source>
</reference>
<feature type="compositionally biased region" description="Basic and acidic residues" evidence="1">
    <location>
        <begin position="251"/>
        <end position="260"/>
    </location>
</feature>
<feature type="signal peptide" evidence="2">
    <location>
        <begin position="1"/>
        <end position="18"/>
    </location>
</feature>
<dbReference type="InterPro" id="IPR007621">
    <property type="entry name" value="TPM_dom"/>
</dbReference>
<evidence type="ECO:0000313" key="5">
    <source>
        <dbReference type="Proteomes" id="UP000186141"/>
    </source>
</evidence>
<dbReference type="AlphaFoldDB" id="A0A1N7QKJ2"/>
<evidence type="ECO:0000259" key="3">
    <source>
        <dbReference type="Pfam" id="PF04536"/>
    </source>
</evidence>
<dbReference type="RefSeq" id="WP_076534200.1">
    <property type="nucleotide sequence ID" value="NZ_BMEH01000014.1"/>
</dbReference>
<dbReference type="Gene3D" id="3.10.310.50">
    <property type="match status" value="1"/>
</dbReference>
<sequence>MILRALLLVLALALPAAADLPAPLSPHVSDFAEVLDPEAEARLSATLQSLRSDPGTEVAVVTIRSRGEHGQWDGIESLAKALFNQWGIGDPARNDGILILVAVEDREARIALGAGYPPVWDGRALRVMDALMVPRFAEGDYAGALEAGLAGLDTHLIRPFRAGTQVQGTEGMPEVPGSGPPWDLMLFGAFVAGVLGLSGWKSRHRIGDRIARRRPCPSCGRMGVVIESHSAANHLIRRRCPHCDWHHDRNEEPPARKDDAPGGAGGFGGGHSSGGGATGRW</sequence>
<feature type="region of interest" description="Disordered" evidence="1">
    <location>
        <begin position="251"/>
        <end position="281"/>
    </location>
</feature>
<dbReference type="EMBL" id="FTOT01000014">
    <property type="protein sequence ID" value="SIT23304.1"/>
    <property type="molecule type" value="Genomic_DNA"/>
</dbReference>
<accession>A0A1N7QKJ2</accession>
<protein>
    <recommendedName>
        <fullName evidence="3">TPM domain-containing protein</fullName>
    </recommendedName>
</protein>
<dbReference type="STRING" id="1086013.SAMN05421774_1144"/>
<proteinExistence type="predicted"/>
<feature type="domain" description="TPM" evidence="3">
    <location>
        <begin position="28"/>
        <end position="153"/>
    </location>
</feature>
<gene>
    <name evidence="4" type="ORF">SAMN05421774_1144</name>
</gene>
<evidence type="ECO:0000256" key="1">
    <source>
        <dbReference type="SAM" id="MobiDB-lite"/>
    </source>
</evidence>
<feature type="compositionally biased region" description="Gly residues" evidence="1">
    <location>
        <begin position="262"/>
        <end position="281"/>
    </location>
</feature>
<keyword evidence="5" id="KW-1185">Reference proteome</keyword>
<evidence type="ECO:0000313" key="4">
    <source>
        <dbReference type="EMBL" id="SIT23304.1"/>
    </source>
</evidence>
<dbReference type="PANTHER" id="PTHR30373:SF2">
    <property type="entry name" value="UPF0603 PROTEIN YGCG"/>
    <property type="match status" value="1"/>
</dbReference>
<name>A0A1N7QKJ2_9RHOB</name>
<dbReference type="Pfam" id="PF04536">
    <property type="entry name" value="TPM_phosphatase"/>
    <property type="match status" value="1"/>
</dbReference>
<dbReference type="OrthoDB" id="9810918at2"/>
<organism evidence="4 5">
    <name type="scientific">Gemmobacter megaterium</name>
    <dbReference type="NCBI Taxonomy" id="1086013"/>
    <lineage>
        <taxon>Bacteria</taxon>
        <taxon>Pseudomonadati</taxon>
        <taxon>Pseudomonadota</taxon>
        <taxon>Alphaproteobacteria</taxon>
        <taxon>Rhodobacterales</taxon>
        <taxon>Paracoccaceae</taxon>
        <taxon>Gemmobacter</taxon>
    </lineage>
</organism>
<evidence type="ECO:0000256" key="2">
    <source>
        <dbReference type="SAM" id="SignalP"/>
    </source>
</evidence>
<dbReference type="Proteomes" id="UP000186141">
    <property type="component" value="Unassembled WGS sequence"/>
</dbReference>
<feature type="chain" id="PRO_5012184923" description="TPM domain-containing protein" evidence="2">
    <location>
        <begin position="19"/>
        <end position="281"/>
    </location>
</feature>